<dbReference type="SUPFAM" id="SSF56300">
    <property type="entry name" value="Metallo-dependent phosphatases"/>
    <property type="match status" value="1"/>
</dbReference>
<dbReference type="InterPro" id="IPR029052">
    <property type="entry name" value="Metallo-depent_PP-like"/>
</dbReference>
<keyword evidence="2" id="KW-0472">Membrane</keyword>
<dbReference type="EMBL" id="DUTP01000003">
    <property type="protein sequence ID" value="HHX99350.1"/>
    <property type="molecule type" value="Genomic_DNA"/>
</dbReference>
<accession>A0A832QC56</accession>
<name>A0A832QC56_9BACT</name>
<protein>
    <submittedName>
        <fullName evidence="4">CapA family protein</fullName>
    </submittedName>
</protein>
<evidence type="ECO:0000313" key="5">
    <source>
        <dbReference type="Proteomes" id="UP000576550"/>
    </source>
</evidence>
<evidence type="ECO:0000256" key="2">
    <source>
        <dbReference type="SAM" id="Phobius"/>
    </source>
</evidence>
<gene>
    <name evidence="4" type="ORF">GX533_01540</name>
</gene>
<keyword evidence="2" id="KW-1133">Transmembrane helix</keyword>
<dbReference type="InterPro" id="IPR019079">
    <property type="entry name" value="Capsule_synth_CapA"/>
</dbReference>
<evidence type="ECO:0000313" key="4">
    <source>
        <dbReference type="EMBL" id="HHX99350.1"/>
    </source>
</evidence>
<sequence length="581" mass="65298">MINHDFSRLELNIEGGKEKGRRPRRRNLEMGSVKVFSKRVLLSLFLLASFFVIVFLFFSDRDAFLASSRYLFSLKRKSYIYDTFTISFEKEVPEEFKNLFVDGLKDIEFNGKNRFAFKDKGGDFVISLEEGEGKEVVYSKDFIPVGHLYSLTTNIGKEDLGNKNVYMLDGDLKDFLEKQYGMSVSVLDSREKLVSKLAESDNNIALVSFGTLGYDLKVIPFDGKYYLDNREGGIALRFYSSVKDEDAFILPVMTRHIDSSDGSFDSERLAKVNMGGVVAISRNLARKMINVGSNTYPADGIGKFLADADLTHVSNEASFVPGCTPTASMTFCTKPEHIEVLKLSGVDIVELTGNHNNDYGSKYSASTIKTYKDLGWRYFGGGLDSEDASKILYEEVKGSKIAFLGYNYYDSVLNNYGPLAGKGKSGANAYSEEKVKKDIAEAKKNADIVIVSFQFQECYCYPDGDVIYPICYKPLSSPDQKGVFRKAIDLGANIVVGTQAHQPQTYELYNDGVIFYGLGNLFFDQYIWIGTRQGLVLTHYFYEGKHIQTKVVPIYMGKDFKVNLATKEQGDLLLKLLKEAR</sequence>
<dbReference type="AlphaFoldDB" id="A0A832QC56"/>
<feature type="transmembrane region" description="Helical" evidence="2">
    <location>
        <begin position="40"/>
        <end position="58"/>
    </location>
</feature>
<evidence type="ECO:0000259" key="3">
    <source>
        <dbReference type="SMART" id="SM00854"/>
    </source>
</evidence>
<reference evidence="4 5" key="1">
    <citation type="journal article" date="2020" name="Biotechnol. Biofuels">
        <title>New insights from the biogas microbiome by comprehensive genome-resolved metagenomics of nearly 1600 species originating from multiple anaerobic digesters.</title>
        <authorList>
            <person name="Campanaro S."/>
            <person name="Treu L."/>
            <person name="Rodriguez-R L.M."/>
            <person name="Kovalovszki A."/>
            <person name="Ziels R.M."/>
            <person name="Maus I."/>
            <person name="Zhu X."/>
            <person name="Kougias P.G."/>
            <person name="Basile A."/>
            <person name="Luo G."/>
            <person name="Schluter A."/>
            <person name="Konstantinidis K.T."/>
            <person name="Angelidaki I."/>
        </authorList>
    </citation>
    <scope>NUCLEOTIDE SEQUENCE [LARGE SCALE GENOMIC DNA]</scope>
    <source>
        <strain evidence="4">AS05jafATM_89</strain>
    </source>
</reference>
<dbReference type="Gene3D" id="3.60.21.10">
    <property type="match status" value="1"/>
</dbReference>
<keyword evidence="2" id="KW-0812">Transmembrane</keyword>
<feature type="domain" description="Capsule synthesis protein CapA" evidence="3">
    <location>
        <begin position="271"/>
        <end position="525"/>
    </location>
</feature>
<dbReference type="Pfam" id="PF09587">
    <property type="entry name" value="PGA_cap"/>
    <property type="match status" value="1"/>
</dbReference>
<dbReference type="PANTHER" id="PTHR33393">
    <property type="entry name" value="POLYGLUTAMINE SYNTHESIS ACCESSORY PROTEIN RV0574C-RELATED"/>
    <property type="match status" value="1"/>
</dbReference>
<comment type="caution">
    <text evidence="4">The sequence shown here is derived from an EMBL/GenBank/DDBJ whole genome shotgun (WGS) entry which is preliminary data.</text>
</comment>
<dbReference type="CDD" id="cd07381">
    <property type="entry name" value="MPP_CapA"/>
    <property type="match status" value="1"/>
</dbReference>
<dbReference type="PANTHER" id="PTHR33393:SF11">
    <property type="entry name" value="POLYGLUTAMINE SYNTHESIS ACCESSORY PROTEIN RV0574C-RELATED"/>
    <property type="match status" value="1"/>
</dbReference>
<proteinExistence type="inferred from homology"/>
<dbReference type="InterPro" id="IPR052169">
    <property type="entry name" value="CW_Biosynth-Accessory"/>
</dbReference>
<evidence type="ECO:0000256" key="1">
    <source>
        <dbReference type="ARBA" id="ARBA00005662"/>
    </source>
</evidence>
<comment type="similarity">
    <text evidence="1">Belongs to the CapA family.</text>
</comment>
<dbReference type="SMART" id="SM00854">
    <property type="entry name" value="PGA_cap"/>
    <property type="match status" value="1"/>
</dbReference>
<dbReference type="Proteomes" id="UP000576550">
    <property type="component" value="Unassembled WGS sequence"/>
</dbReference>
<organism evidence="4 5">
    <name type="scientific">Candidatus Dojkabacteria bacterium</name>
    <dbReference type="NCBI Taxonomy" id="2099670"/>
    <lineage>
        <taxon>Bacteria</taxon>
        <taxon>Candidatus Dojkabacteria</taxon>
    </lineage>
</organism>